<feature type="transmembrane region" description="Helical" evidence="6">
    <location>
        <begin position="310"/>
        <end position="330"/>
    </location>
</feature>
<evidence type="ECO:0008006" key="9">
    <source>
        <dbReference type="Google" id="ProtNLM"/>
    </source>
</evidence>
<proteinExistence type="inferred from homology"/>
<evidence type="ECO:0000313" key="7">
    <source>
        <dbReference type="EMBL" id="TVT81328.1"/>
    </source>
</evidence>
<keyword evidence="4 6" id="KW-1133">Transmembrane helix</keyword>
<protein>
    <recommendedName>
        <fullName evidence="9">Cytosine permease</fullName>
    </recommendedName>
</protein>
<dbReference type="InterPro" id="IPR030191">
    <property type="entry name" value="CodB"/>
</dbReference>
<keyword evidence="3 6" id="KW-0812">Transmembrane</keyword>
<sequence length="433" mass="46474">MKQATSNQTYEFEHGPVPIQNRHSLLSVTLVWLGFPLVVTGSFLGGQLSQALGFKMALLAILLGNLILFIYVGALSHIAARTGLSFSLLSHQVFGINYARWVSIFLSTLVIGWFAVQTGLAGQGLHDMLGWSAPLISLIAGLIFVAITLIGVRALSVIGAISIPLFLVLGTLAMIFTFKHSNWDQMLHFTGNPSPNYLSLGIAITLVISLFIDSGTLSADFTRWAKNPKHALIATASAFPLANGISMVLGAIVVAGNTSSDGNFAAVVATHAPWLVLLAALFFLVNCASVTMHCLYNAATGWSEITQQRYVTMVTILGIIGTLIATAGIWDHLIHWLSLLGIIVPGIGGVMIAHFWRNGLGATANPIAALGGWGIATIFATAFHFWAPQYSVAVIAMFSSGVTFWIIDRITRQQRIIDHEKIYTSSTLEAADN</sequence>
<dbReference type="GO" id="GO:0015209">
    <property type="term" value="F:cytosine transmembrane transporter activity"/>
    <property type="evidence" value="ECO:0007669"/>
    <property type="project" value="InterPro"/>
</dbReference>
<gene>
    <name evidence="7" type="ORF">FPV60_10750</name>
</gene>
<dbReference type="RefSeq" id="WP_144583431.1">
    <property type="nucleotide sequence ID" value="NZ_JAYKMA010000181.1"/>
</dbReference>
<feature type="transmembrane region" description="Helical" evidence="6">
    <location>
        <begin position="56"/>
        <end position="78"/>
    </location>
</feature>
<keyword evidence="5 6" id="KW-0472">Membrane</keyword>
<comment type="similarity">
    <text evidence="2">Belongs to the purine-cytosine permease (2.A.39) family.</text>
</comment>
<feature type="transmembrane region" description="Helical" evidence="6">
    <location>
        <begin position="128"/>
        <end position="150"/>
    </location>
</feature>
<dbReference type="EMBL" id="VMTP01000059">
    <property type="protein sequence ID" value="TVT81328.1"/>
    <property type="molecule type" value="Genomic_DNA"/>
</dbReference>
<comment type="subcellular location">
    <subcellularLocation>
        <location evidence="1">Membrane</location>
        <topology evidence="1">Multi-pass membrane protein</topology>
    </subcellularLocation>
</comment>
<dbReference type="Proteomes" id="UP000316981">
    <property type="component" value="Unassembled WGS sequence"/>
</dbReference>
<feature type="transmembrane region" description="Helical" evidence="6">
    <location>
        <begin position="231"/>
        <end position="254"/>
    </location>
</feature>
<feature type="transmembrane region" description="Helical" evidence="6">
    <location>
        <begin position="198"/>
        <end position="219"/>
    </location>
</feature>
<evidence type="ECO:0000256" key="3">
    <source>
        <dbReference type="ARBA" id="ARBA00022692"/>
    </source>
</evidence>
<organism evidence="7 8">
    <name type="scientific">Acinetobacter colistiniresistens</name>
    <dbReference type="NCBI Taxonomy" id="280145"/>
    <lineage>
        <taxon>Bacteria</taxon>
        <taxon>Pseudomonadati</taxon>
        <taxon>Pseudomonadota</taxon>
        <taxon>Gammaproteobacteria</taxon>
        <taxon>Moraxellales</taxon>
        <taxon>Moraxellaceae</taxon>
        <taxon>Acinetobacter</taxon>
    </lineage>
</organism>
<evidence type="ECO:0000256" key="2">
    <source>
        <dbReference type="ARBA" id="ARBA00008974"/>
    </source>
</evidence>
<evidence type="ECO:0000313" key="8">
    <source>
        <dbReference type="Proteomes" id="UP000316981"/>
    </source>
</evidence>
<dbReference type="PANTHER" id="PTHR30569">
    <property type="entry name" value="CYTOSINE TRANSPORTER CODB"/>
    <property type="match status" value="1"/>
</dbReference>
<feature type="transmembrane region" description="Helical" evidence="6">
    <location>
        <begin position="25"/>
        <end position="44"/>
    </location>
</feature>
<dbReference type="AlphaFoldDB" id="A0A558F774"/>
<evidence type="ECO:0000256" key="1">
    <source>
        <dbReference type="ARBA" id="ARBA00004141"/>
    </source>
</evidence>
<dbReference type="GO" id="GO:0005886">
    <property type="term" value="C:plasma membrane"/>
    <property type="evidence" value="ECO:0007669"/>
    <property type="project" value="TreeGrafter"/>
</dbReference>
<feature type="transmembrane region" description="Helical" evidence="6">
    <location>
        <begin position="157"/>
        <end position="178"/>
    </location>
</feature>
<dbReference type="PANTHER" id="PTHR30569:SF0">
    <property type="entry name" value="CYTOSINE PERMEASE"/>
    <property type="match status" value="1"/>
</dbReference>
<accession>A0A558F774</accession>
<reference evidence="7 8" key="1">
    <citation type="submission" date="2019-07" db="EMBL/GenBank/DDBJ databases">
        <title>Draft Genome Sequence of the first blaOXA-58-Harboring Acinetobacter colistiniresistens clinical isolate from Brazil.</title>
        <authorList>
            <person name="Favaro L.S."/>
            <person name="Paula-Petroli S.B."/>
            <person name="Moura C.F."/>
            <person name="Tognim M.C.B."/>
            <person name="Venancio E.J."/>
            <person name="Yamada-Ogatta S.F."/>
            <person name="Carrara-Marroni F.E."/>
        </authorList>
    </citation>
    <scope>NUCLEOTIDE SEQUENCE [LARGE SCALE GENOMIC DNA]</scope>
    <source>
        <strain evidence="7 8">DL</strain>
    </source>
</reference>
<name>A0A558F774_9GAMM</name>
<feature type="transmembrane region" description="Helical" evidence="6">
    <location>
        <begin position="390"/>
        <end position="407"/>
    </location>
</feature>
<feature type="transmembrane region" description="Helical" evidence="6">
    <location>
        <begin position="367"/>
        <end position="384"/>
    </location>
</feature>
<dbReference type="Pfam" id="PF02133">
    <property type="entry name" value="Transp_cyt_pur"/>
    <property type="match status" value="1"/>
</dbReference>
<feature type="transmembrane region" description="Helical" evidence="6">
    <location>
        <begin position="98"/>
        <end position="116"/>
    </location>
</feature>
<evidence type="ECO:0000256" key="6">
    <source>
        <dbReference type="SAM" id="Phobius"/>
    </source>
</evidence>
<comment type="caution">
    <text evidence="7">The sequence shown here is derived from an EMBL/GenBank/DDBJ whole genome shotgun (WGS) entry which is preliminary data.</text>
</comment>
<feature type="transmembrane region" description="Helical" evidence="6">
    <location>
        <begin position="274"/>
        <end position="298"/>
    </location>
</feature>
<dbReference type="InterPro" id="IPR001248">
    <property type="entry name" value="Pur-cyt_permease"/>
</dbReference>
<dbReference type="Gene3D" id="1.10.4160.10">
    <property type="entry name" value="Hydantoin permease"/>
    <property type="match status" value="1"/>
</dbReference>
<evidence type="ECO:0000256" key="5">
    <source>
        <dbReference type="ARBA" id="ARBA00023136"/>
    </source>
</evidence>
<evidence type="ECO:0000256" key="4">
    <source>
        <dbReference type="ARBA" id="ARBA00022989"/>
    </source>
</evidence>
<feature type="transmembrane region" description="Helical" evidence="6">
    <location>
        <begin position="336"/>
        <end position="355"/>
    </location>
</feature>